<dbReference type="InterPro" id="IPR032675">
    <property type="entry name" value="LRR_dom_sf"/>
</dbReference>
<dbReference type="EMBL" id="OU895879">
    <property type="protein sequence ID" value="CAG9809779.1"/>
    <property type="molecule type" value="Genomic_DNA"/>
</dbReference>
<reference evidence="6" key="2">
    <citation type="submission" date="2022-10" db="EMBL/GenBank/DDBJ databases">
        <authorList>
            <consortium name="ENA_rothamsted_submissions"/>
            <consortium name="culmorum"/>
            <person name="King R."/>
        </authorList>
    </citation>
    <scope>NUCLEOTIDE SEQUENCE</scope>
</reference>
<dbReference type="Proteomes" id="UP001153620">
    <property type="component" value="Chromosome 3"/>
</dbReference>
<reference evidence="6" key="1">
    <citation type="submission" date="2022-01" db="EMBL/GenBank/DDBJ databases">
        <authorList>
            <person name="King R."/>
        </authorList>
    </citation>
    <scope>NUCLEOTIDE SEQUENCE</scope>
</reference>
<dbReference type="InterPro" id="IPR050467">
    <property type="entry name" value="LRFN"/>
</dbReference>
<keyword evidence="7" id="KW-1185">Reference proteome</keyword>
<organism evidence="6 7">
    <name type="scientific">Chironomus riparius</name>
    <dbReference type="NCBI Taxonomy" id="315576"/>
    <lineage>
        <taxon>Eukaryota</taxon>
        <taxon>Metazoa</taxon>
        <taxon>Ecdysozoa</taxon>
        <taxon>Arthropoda</taxon>
        <taxon>Hexapoda</taxon>
        <taxon>Insecta</taxon>
        <taxon>Pterygota</taxon>
        <taxon>Neoptera</taxon>
        <taxon>Endopterygota</taxon>
        <taxon>Diptera</taxon>
        <taxon>Nematocera</taxon>
        <taxon>Chironomoidea</taxon>
        <taxon>Chironomidae</taxon>
        <taxon>Chironominae</taxon>
        <taxon>Chironomus</taxon>
    </lineage>
</organism>
<evidence type="ECO:0000256" key="2">
    <source>
        <dbReference type="ARBA" id="ARBA00022729"/>
    </source>
</evidence>
<dbReference type="InterPro" id="IPR001611">
    <property type="entry name" value="Leu-rich_rpt"/>
</dbReference>
<gene>
    <name evidence="6" type="ORF">CHIRRI_LOCUS12599</name>
</gene>
<keyword evidence="2 5" id="KW-0732">Signal</keyword>
<evidence type="ECO:0000256" key="4">
    <source>
        <dbReference type="ARBA" id="ARBA00023180"/>
    </source>
</evidence>
<name>A0A9N9S2S6_9DIPT</name>
<dbReference type="Gene3D" id="3.80.10.10">
    <property type="entry name" value="Ribonuclease Inhibitor"/>
    <property type="match status" value="1"/>
</dbReference>
<dbReference type="OrthoDB" id="2013775at2759"/>
<dbReference type="PANTHER" id="PTHR45842">
    <property type="entry name" value="SYNAPTIC ADHESION-LIKE MOLECULE SALM"/>
    <property type="match status" value="1"/>
</dbReference>
<dbReference type="Pfam" id="PF13855">
    <property type="entry name" value="LRR_8"/>
    <property type="match status" value="1"/>
</dbReference>
<dbReference type="PANTHER" id="PTHR45842:SF12">
    <property type="entry name" value="KEKKON 5, ISOFORM A"/>
    <property type="match status" value="1"/>
</dbReference>
<evidence type="ECO:0000313" key="6">
    <source>
        <dbReference type="EMBL" id="CAG9809779.1"/>
    </source>
</evidence>
<dbReference type="AlphaFoldDB" id="A0A9N9S2S6"/>
<accession>A0A9N9S2S6</accession>
<feature type="signal peptide" evidence="5">
    <location>
        <begin position="1"/>
        <end position="15"/>
    </location>
</feature>
<evidence type="ECO:0000256" key="3">
    <source>
        <dbReference type="ARBA" id="ARBA00022737"/>
    </source>
</evidence>
<keyword evidence="1" id="KW-0433">Leucine-rich repeat</keyword>
<proteinExistence type="predicted"/>
<feature type="chain" id="PRO_5040240466" evidence="5">
    <location>
        <begin position="16"/>
        <end position="275"/>
    </location>
</feature>
<dbReference type="SUPFAM" id="SSF52058">
    <property type="entry name" value="L domain-like"/>
    <property type="match status" value="1"/>
</dbReference>
<dbReference type="InterPro" id="IPR003591">
    <property type="entry name" value="Leu-rich_rpt_typical-subtyp"/>
</dbReference>
<evidence type="ECO:0000256" key="1">
    <source>
        <dbReference type="ARBA" id="ARBA00022614"/>
    </source>
</evidence>
<evidence type="ECO:0000313" key="7">
    <source>
        <dbReference type="Proteomes" id="UP001153620"/>
    </source>
</evidence>
<dbReference type="SMART" id="SM00369">
    <property type="entry name" value="LRR_TYP"/>
    <property type="match status" value="4"/>
</dbReference>
<protein>
    <submittedName>
        <fullName evidence="6">Uncharacterized protein</fullName>
    </submittedName>
</protein>
<keyword evidence="3" id="KW-0677">Repeat</keyword>
<evidence type="ECO:0000256" key="5">
    <source>
        <dbReference type="SAM" id="SignalP"/>
    </source>
</evidence>
<keyword evidence="4" id="KW-0325">Glycoprotein</keyword>
<sequence length="275" mass="32710">MKVVICLCLIAMTVAIKNYTCPNNTKIEGFPRKFTWIGYDWTLLTFQIFSNECINKRDVIVTTYEVGDFEAFIMTSIKNISCLPIEIYKKFPKLLIYDANNCAVEKVTHENFKNLIKLKDLKLNRNYISSIDNDSFKDLENLRELFLNDNQIQEIDHQIFKPLKNLRHLQLDNNKISFIEKKAFKHLLKLEHILIGRNFLKTLNDEHFKSNKKLITIWLENNDILVLNSTMFDHLANLKYIDLKYNVCIDDYYIEGDFVKMRKLIENDCKHFEKY</sequence>